<dbReference type="GO" id="GO:0000981">
    <property type="term" value="F:DNA-binding transcription factor activity, RNA polymerase II-specific"/>
    <property type="evidence" value="ECO:0007669"/>
    <property type="project" value="InterPro"/>
</dbReference>
<reference evidence="2" key="1">
    <citation type="submission" date="2023-03" db="EMBL/GenBank/DDBJ databases">
        <title>Massive genome expansion in bonnet fungi (Mycena s.s.) driven by repeated elements and novel gene families across ecological guilds.</title>
        <authorList>
            <consortium name="Lawrence Berkeley National Laboratory"/>
            <person name="Harder C.B."/>
            <person name="Miyauchi S."/>
            <person name="Viragh M."/>
            <person name="Kuo A."/>
            <person name="Thoen E."/>
            <person name="Andreopoulos B."/>
            <person name="Lu D."/>
            <person name="Skrede I."/>
            <person name="Drula E."/>
            <person name="Henrissat B."/>
            <person name="Morin E."/>
            <person name="Kohler A."/>
            <person name="Barry K."/>
            <person name="LaButti K."/>
            <person name="Morin E."/>
            <person name="Salamov A."/>
            <person name="Lipzen A."/>
            <person name="Mereny Z."/>
            <person name="Hegedus B."/>
            <person name="Baldrian P."/>
            <person name="Stursova M."/>
            <person name="Weitz H."/>
            <person name="Taylor A."/>
            <person name="Grigoriev I.V."/>
            <person name="Nagy L.G."/>
            <person name="Martin F."/>
            <person name="Kauserud H."/>
        </authorList>
    </citation>
    <scope>NUCLEOTIDE SEQUENCE</scope>
    <source>
        <strain evidence="2">CBHHK200</strain>
    </source>
</reference>
<dbReference type="CDD" id="cd00067">
    <property type="entry name" value="GAL4"/>
    <property type="match status" value="1"/>
</dbReference>
<dbReference type="SUPFAM" id="SSF57701">
    <property type="entry name" value="Zn2/Cys6 DNA-binding domain"/>
    <property type="match status" value="1"/>
</dbReference>
<dbReference type="Gene3D" id="4.10.240.10">
    <property type="entry name" value="Zn(2)-C6 fungal-type DNA-binding domain"/>
    <property type="match status" value="1"/>
</dbReference>
<dbReference type="Proteomes" id="UP001218188">
    <property type="component" value="Unassembled WGS sequence"/>
</dbReference>
<evidence type="ECO:0000313" key="3">
    <source>
        <dbReference type="Proteomes" id="UP001218188"/>
    </source>
</evidence>
<accession>A0AAD6THE6</accession>
<proteinExistence type="predicted"/>
<gene>
    <name evidence="2" type="ORF">C8F04DRAFT_1323141</name>
</gene>
<evidence type="ECO:0000259" key="1">
    <source>
        <dbReference type="PROSITE" id="PS50048"/>
    </source>
</evidence>
<dbReference type="PROSITE" id="PS50048">
    <property type="entry name" value="ZN2_CY6_FUNGAL_2"/>
    <property type="match status" value="1"/>
</dbReference>
<dbReference type="InterPro" id="IPR001138">
    <property type="entry name" value="Zn2Cys6_DnaBD"/>
</dbReference>
<name>A0AAD6THE6_9AGAR</name>
<feature type="domain" description="Zn(2)-C6 fungal-type" evidence="1">
    <location>
        <begin position="19"/>
        <end position="53"/>
    </location>
</feature>
<protein>
    <recommendedName>
        <fullName evidence="1">Zn(2)-C6 fungal-type domain-containing protein</fullName>
    </recommendedName>
</protein>
<evidence type="ECO:0000313" key="2">
    <source>
        <dbReference type="EMBL" id="KAJ7046274.1"/>
    </source>
</evidence>
<dbReference type="PROSITE" id="PS00463">
    <property type="entry name" value="ZN2_CY6_FUNGAL_1"/>
    <property type="match status" value="1"/>
</dbReference>
<dbReference type="AlphaFoldDB" id="A0AAD6THE6"/>
<comment type="caution">
    <text evidence="2">The sequence shown here is derived from an EMBL/GenBank/DDBJ whole genome shotgun (WGS) entry which is preliminary data.</text>
</comment>
<organism evidence="2 3">
    <name type="scientific">Mycena alexandri</name>
    <dbReference type="NCBI Taxonomy" id="1745969"/>
    <lineage>
        <taxon>Eukaryota</taxon>
        <taxon>Fungi</taxon>
        <taxon>Dikarya</taxon>
        <taxon>Basidiomycota</taxon>
        <taxon>Agaricomycotina</taxon>
        <taxon>Agaricomycetes</taxon>
        <taxon>Agaricomycetidae</taxon>
        <taxon>Agaricales</taxon>
        <taxon>Marasmiineae</taxon>
        <taxon>Mycenaceae</taxon>
        <taxon>Mycena</taxon>
    </lineage>
</organism>
<keyword evidence="3" id="KW-1185">Reference proteome</keyword>
<dbReference type="EMBL" id="JARJCM010000003">
    <property type="protein sequence ID" value="KAJ7046274.1"/>
    <property type="molecule type" value="Genomic_DNA"/>
</dbReference>
<dbReference type="Pfam" id="PF00172">
    <property type="entry name" value="Zn_clus"/>
    <property type="match status" value="1"/>
</dbReference>
<dbReference type="SMART" id="SM00066">
    <property type="entry name" value="GAL4"/>
    <property type="match status" value="1"/>
</dbReference>
<dbReference type="GO" id="GO:0008270">
    <property type="term" value="F:zinc ion binding"/>
    <property type="evidence" value="ECO:0007669"/>
    <property type="project" value="InterPro"/>
</dbReference>
<dbReference type="InterPro" id="IPR036864">
    <property type="entry name" value="Zn2-C6_fun-type_DNA-bd_sf"/>
</dbReference>
<sequence>MSDSTAAPFATQRRRTIIACKTCRRKKQRCVTSEHPPTNPCARCERKNLTCEYVSLASEAGEFLTDTPVLRFSPMPPLQWVPQAPQYAPVPPTSGSGKFPPPLPYTTPPPANHRPRYSAGAEYPDLTLSGPPSNLSQNYIPFMQAARYPRTPPTLSPGEFPPPLPYTPPPHRPQYSARTQYPDLALCGPSLNQSQDGLPRKPIALPVSHPYSDAGSASYHAPQYHAGSSHPHVYGAQTVPGYQDIWRGSQTAAGFPPSSQFSHQAPLPEYGQMAIPPMPFFADTSFAEDEDVFNATNARWPPKDGGE</sequence>